<accession>A0AAD8JIG5</accession>
<dbReference type="EMBL" id="JAUIZM010000001">
    <property type="protein sequence ID" value="KAK1403107.1"/>
    <property type="molecule type" value="Genomic_DNA"/>
</dbReference>
<dbReference type="InterPro" id="IPR057135">
    <property type="entry name" value="At4g27190-like_LRR"/>
</dbReference>
<comment type="caution">
    <text evidence="2">The sequence shown here is derived from an EMBL/GenBank/DDBJ whole genome shotgun (WGS) entry which is preliminary data.</text>
</comment>
<name>A0AAD8JIG5_9APIA</name>
<evidence type="ECO:0000313" key="3">
    <source>
        <dbReference type="Proteomes" id="UP001237642"/>
    </source>
</evidence>
<dbReference type="AlphaFoldDB" id="A0AAD8JIG5"/>
<reference evidence="2" key="2">
    <citation type="submission" date="2023-05" db="EMBL/GenBank/DDBJ databases">
        <authorList>
            <person name="Schelkunov M.I."/>
        </authorList>
    </citation>
    <scope>NUCLEOTIDE SEQUENCE</scope>
    <source>
        <strain evidence="2">Hsosn_3</strain>
        <tissue evidence="2">Leaf</tissue>
    </source>
</reference>
<reference evidence="2" key="1">
    <citation type="submission" date="2023-02" db="EMBL/GenBank/DDBJ databases">
        <title>Genome of toxic invasive species Heracleum sosnowskyi carries increased number of genes despite the absence of recent whole-genome duplications.</title>
        <authorList>
            <person name="Schelkunov M."/>
            <person name="Shtratnikova V."/>
            <person name="Makarenko M."/>
            <person name="Klepikova A."/>
            <person name="Omelchenko D."/>
            <person name="Novikova G."/>
            <person name="Obukhova E."/>
            <person name="Bogdanov V."/>
            <person name="Penin A."/>
            <person name="Logacheva M."/>
        </authorList>
    </citation>
    <scope>NUCLEOTIDE SEQUENCE</scope>
    <source>
        <strain evidence="2">Hsosn_3</strain>
        <tissue evidence="2">Leaf</tissue>
    </source>
</reference>
<evidence type="ECO:0000313" key="2">
    <source>
        <dbReference type="EMBL" id="KAK1403107.1"/>
    </source>
</evidence>
<dbReference type="InterPro" id="IPR032675">
    <property type="entry name" value="LRR_dom_sf"/>
</dbReference>
<feature type="domain" description="Disease resistance protein At4g27190-like leucine-rich repeats" evidence="1">
    <location>
        <begin position="95"/>
        <end position="216"/>
    </location>
</feature>
<dbReference type="Proteomes" id="UP001237642">
    <property type="component" value="Unassembled WGS sequence"/>
</dbReference>
<proteinExistence type="predicted"/>
<dbReference type="Gene3D" id="3.80.10.10">
    <property type="entry name" value="Ribonuclease Inhibitor"/>
    <property type="match status" value="1"/>
</dbReference>
<dbReference type="Pfam" id="PF23247">
    <property type="entry name" value="LRR_RPS2"/>
    <property type="match status" value="1"/>
</dbReference>
<evidence type="ECO:0000259" key="1">
    <source>
        <dbReference type="Pfam" id="PF23247"/>
    </source>
</evidence>
<organism evidence="2 3">
    <name type="scientific">Heracleum sosnowskyi</name>
    <dbReference type="NCBI Taxonomy" id="360622"/>
    <lineage>
        <taxon>Eukaryota</taxon>
        <taxon>Viridiplantae</taxon>
        <taxon>Streptophyta</taxon>
        <taxon>Embryophyta</taxon>
        <taxon>Tracheophyta</taxon>
        <taxon>Spermatophyta</taxon>
        <taxon>Magnoliopsida</taxon>
        <taxon>eudicotyledons</taxon>
        <taxon>Gunneridae</taxon>
        <taxon>Pentapetalae</taxon>
        <taxon>asterids</taxon>
        <taxon>campanulids</taxon>
        <taxon>Apiales</taxon>
        <taxon>Apiaceae</taxon>
        <taxon>Apioideae</taxon>
        <taxon>apioid superclade</taxon>
        <taxon>Tordylieae</taxon>
        <taxon>Tordyliinae</taxon>
        <taxon>Heracleum</taxon>
    </lineage>
</organism>
<gene>
    <name evidence="2" type="ORF">POM88_002712</name>
</gene>
<protein>
    <recommendedName>
        <fullName evidence="1">Disease resistance protein At4g27190-like leucine-rich repeats domain-containing protein</fullName>
    </recommendedName>
</protein>
<sequence length="265" mass="30404">MHVCHCMMMREIIGAGEEEITEAIIVFPELTVVEFPNLVKFELTFCDEINLDTIELGRDDSTCQLRYLAIGDSEIQIPSKWQLRSHNLETLKLADYLWCHELQFLCFKSLKVLRVHGSKCSTLFKVSVFRSLQQLRLLEITNCQVLEEIVEEDVRSDAAASGMDNNTITLLQLQLESITFQNLINLKSFSSTASYIFNMPKLHEFIMLGCPQMQTFTSLKTCTGEVSVYTDSHTWEDISDLNEFISQNRKRPSASDNAALQEIWQ</sequence>
<keyword evidence="3" id="KW-1185">Reference proteome</keyword>
<dbReference type="SUPFAM" id="SSF52058">
    <property type="entry name" value="L domain-like"/>
    <property type="match status" value="1"/>
</dbReference>